<organism evidence="4 5">
    <name type="scientific">Candidatus Eisenbergiella merdipullorum</name>
    <dbReference type="NCBI Taxonomy" id="2838553"/>
    <lineage>
        <taxon>Bacteria</taxon>
        <taxon>Bacillati</taxon>
        <taxon>Bacillota</taxon>
        <taxon>Clostridia</taxon>
        <taxon>Lachnospirales</taxon>
        <taxon>Lachnospiraceae</taxon>
        <taxon>Eisenbergiella</taxon>
    </lineage>
</organism>
<comment type="caution">
    <text evidence="4">The sequence shown here is derived from an EMBL/GenBank/DDBJ whole genome shotgun (WGS) entry which is preliminary data.</text>
</comment>
<protein>
    <submittedName>
        <fullName evidence="4">DUF5107 domain-containing protein</fullName>
    </submittedName>
</protein>
<proteinExistence type="predicted"/>
<dbReference type="SUPFAM" id="SSF48452">
    <property type="entry name" value="TPR-like"/>
    <property type="match status" value="3"/>
</dbReference>
<evidence type="ECO:0000313" key="4">
    <source>
        <dbReference type="EMBL" id="HJA94292.1"/>
    </source>
</evidence>
<keyword evidence="2" id="KW-0802">TPR repeat</keyword>
<evidence type="ECO:0000256" key="2">
    <source>
        <dbReference type="ARBA" id="ARBA00022803"/>
    </source>
</evidence>
<dbReference type="InterPro" id="IPR033396">
    <property type="entry name" value="DUF5107"/>
</dbReference>
<dbReference type="Pfam" id="PF13432">
    <property type="entry name" value="TPR_16"/>
    <property type="match status" value="2"/>
</dbReference>
<dbReference type="EMBL" id="DWYY01000167">
    <property type="protein sequence ID" value="HJA94292.1"/>
    <property type="molecule type" value="Genomic_DNA"/>
</dbReference>
<dbReference type="AlphaFoldDB" id="A0A9D2I8N2"/>
<accession>A0A9D2I8N2</accession>
<evidence type="ECO:0000313" key="5">
    <source>
        <dbReference type="Proteomes" id="UP000886858"/>
    </source>
</evidence>
<sequence length="1090" mass="124796">MKVELRREKRNIPTYVPGKAMDLPMFLEKRPYQGATGRVYPIPVSDSISDEKTDVAYDVYTLENEYVKTDLLPAVGGKILRGYDKCGNYDFIYYNEVIKPALVGLAGPWISGGIEFNFPQHHRPTTYMPAEVAVEEGPSGEKTVWMGEVEPFNRMKGMAGITVEPGRSYIKAKIKVFNRTSQPQLFMWWANLAVPVNETYRTIFPPDVEWVNDHDRRCVMSWPVAKGVYQTARPFDYGKGTDISRYDSVIVPSSFLVSQGQSNMDFVAGYDEGKQMGIATVANHYIAPGKKMWTWGKGDFGEMWCSNLTDENGPYIELMTGVFTDNQPDFTWLKPYESRVFEQYWYPVREIGDVKNASMDAAVNVEKRGDKLFLGFHVTGSFHDAAVRVLDGDRLIFEERMDLKPEKAYLKEIPFGDRRLEDIDVSLYDGTGRKLVGYKAVVRGKKEPITPRKPVLRPEEIESLDELYINGLHLEQYKQHNYDARDYYLEGIRRDPLDARCNTGMARISLKNGQFEDCIRYADAAVTRLTCRNMHPKDTEAMYLKGIAYKATGEYQKAYDVLYMAAWDHSYADAAYYELALLDCMKGEYEKALPHLEESLSRNVRNAKAWDMKAVILRHLGKKEEALEILRRTAADDRLDMFAQTELLKYGGDAAAFAAVFGGKPENYLDVAYDYMSAGFYEDAMAAMELASVEYPLISYVKAYCCHMMKKEEAAKAYVAEAEKMDTGYCFPARNEDIAVLEYAAQCNMQCSLHYDIKGANAPYYLGCLFYDRFAYDRAIALWELAAERNPAHKIVFRNLAIAYFDKRGDFLSAKVCMEKAMENKPGDPRLLLEYQQLLKNMNAAPRQRLKVYDRYHDLMLERDDCYLDAITLYCMEGEYRKAIDMAKNRHFHIYEGGEGKLTKLHAWMHVLYANQLAAEGRSQEAVAMYMEGLHMPKTYGEAKTFFNQESHIYYYLGVLTGKQEYFEEASVYKAAVSEISLFRALALRKLMRFGEAKAVLDEMIEVAENQIKNCDLRTYYGVGSPTPMPFELDIVKANLVSGYVLKAYALLGLGKFNEAEECIKEAQRHDTWDFRIIAYQRIADTVKGE</sequence>
<reference evidence="4" key="2">
    <citation type="submission" date="2021-04" db="EMBL/GenBank/DDBJ databases">
        <authorList>
            <person name="Gilroy R."/>
        </authorList>
    </citation>
    <scope>NUCLEOTIDE SEQUENCE</scope>
    <source>
        <strain evidence="4">CHK179-7159</strain>
    </source>
</reference>
<evidence type="ECO:0000259" key="3">
    <source>
        <dbReference type="Pfam" id="PF17128"/>
    </source>
</evidence>
<feature type="domain" description="DUF5107" evidence="3">
    <location>
        <begin position="38"/>
        <end position="348"/>
    </location>
</feature>
<dbReference type="Pfam" id="PF17128">
    <property type="entry name" value="DUF5107"/>
    <property type="match status" value="1"/>
</dbReference>
<dbReference type="InterPro" id="IPR019734">
    <property type="entry name" value="TPR_rpt"/>
</dbReference>
<dbReference type="PANTHER" id="PTHR45586">
    <property type="entry name" value="TPR REPEAT-CONTAINING PROTEIN PA4667"/>
    <property type="match status" value="1"/>
</dbReference>
<dbReference type="PANTHER" id="PTHR45586:SF1">
    <property type="entry name" value="LIPOPOLYSACCHARIDE ASSEMBLY PROTEIN B"/>
    <property type="match status" value="1"/>
</dbReference>
<dbReference type="Gene3D" id="1.25.40.10">
    <property type="entry name" value="Tetratricopeptide repeat domain"/>
    <property type="match status" value="4"/>
</dbReference>
<keyword evidence="1" id="KW-0677">Repeat</keyword>
<dbReference type="InterPro" id="IPR011990">
    <property type="entry name" value="TPR-like_helical_dom_sf"/>
</dbReference>
<reference evidence="4" key="1">
    <citation type="journal article" date="2021" name="PeerJ">
        <title>Extensive microbial diversity within the chicken gut microbiome revealed by metagenomics and culture.</title>
        <authorList>
            <person name="Gilroy R."/>
            <person name="Ravi A."/>
            <person name="Getino M."/>
            <person name="Pursley I."/>
            <person name="Horton D.L."/>
            <person name="Alikhan N.F."/>
            <person name="Baker D."/>
            <person name="Gharbi K."/>
            <person name="Hall N."/>
            <person name="Watson M."/>
            <person name="Adriaenssens E.M."/>
            <person name="Foster-Nyarko E."/>
            <person name="Jarju S."/>
            <person name="Secka A."/>
            <person name="Antonio M."/>
            <person name="Oren A."/>
            <person name="Chaudhuri R.R."/>
            <person name="La Ragione R."/>
            <person name="Hildebrand F."/>
            <person name="Pallen M.J."/>
        </authorList>
    </citation>
    <scope>NUCLEOTIDE SEQUENCE</scope>
    <source>
        <strain evidence="4">CHK179-7159</strain>
    </source>
</reference>
<dbReference type="InterPro" id="IPR051012">
    <property type="entry name" value="CellSynth/LPSAsmb/PSIAsmb"/>
</dbReference>
<name>A0A9D2I8N2_9FIRM</name>
<evidence type="ECO:0000256" key="1">
    <source>
        <dbReference type="ARBA" id="ARBA00022737"/>
    </source>
</evidence>
<gene>
    <name evidence="4" type="ORF">H9717_14475</name>
</gene>
<dbReference type="Proteomes" id="UP000886858">
    <property type="component" value="Unassembled WGS sequence"/>
</dbReference>
<dbReference type="SMART" id="SM00028">
    <property type="entry name" value="TPR"/>
    <property type="match status" value="7"/>
</dbReference>